<dbReference type="Gene3D" id="3.30.70.1290">
    <property type="entry name" value="Transposase IS200-like"/>
    <property type="match status" value="1"/>
</dbReference>
<dbReference type="GO" id="GO:0004803">
    <property type="term" value="F:transposase activity"/>
    <property type="evidence" value="ECO:0007669"/>
    <property type="project" value="InterPro"/>
</dbReference>
<dbReference type="Pfam" id="PF01797">
    <property type="entry name" value="Y1_Tnp"/>
    <property type="match status" value="1"/>
</dbReference>
<evidence type="ECO:0000313" key="2">
    <source>
        <dbReference type="EMBL" id="PJG84343.1"/>
    </source>
</evidence>
<dbReference type="SUPFAM" id="SSF143422">
    <property type="entry name" value="Transposase IS200-like"/>
    <property type="match status" value="1"/>
</dbReference>
<comment type="caution">
    <text evidence="2">The sequence shown here is derived from an EMBL/GenBank/DDBJ whole genome shotgun (WGS) entry which is preliminary data.</text>
</comment>
<dbReference type="RefSeq" id="WP_100289754.1">
    <property type="nucleotide sequence ID" value="NZ_PHHA01000037.1"/>
</dbReference>
<dbReference type="AlphaFoldDB" id="A0A2M8RZM1"/>
<dbReference type="Proteomes" id="UP000229329">
    <property type="component" value="Unassembled WGS sequence"/>
</dbReference>
<dbReference type="InterPro" id="IPR036515">
    <property type="entry name" value="Transposase_17_sf"/>
</dbReference>
<evidence type="ECO:0000313" key="3">
    <source>
        <dbReference type="Proteomes" id="UP000229329"/>
    </source>
</evidence>
<dbReference type="InterPro" id="IPR002686">
    <property type="entry name" value="Transposase_17"/>
</dbReference>
<dbReference type="PANTHER" id="PTHR36966:SF1">
    <property type="entry name" value="REP-ASSOCIATED TYROSINE TRANSPOSASE"/>
    <property type="match status" value="1"/>
</dbReference>
<dbReference type="InterPro" id="IPR052715">
    <property type="entry name" value="RAYT_transposase"/>
</dbReference>
<organism evidence="2 3">
    <name type="scientific">Conservatibacter flavescens</name>
    <dbReference type="NCBI Taxonomy" id="28161"/>
    <lineage>
        <taxon>Bacteria</taxon>
        <taxon>Pseudomonadati</taxon>
        <taxon>Pseudomonadota</taxon>
        <taxon>Gammaproteobacteria</taxon>
        <taxon>Pasteurellales</taxon>
        <taxon>Pasteurellaceae</taxon>
        <taxon>Conservatibacter</taxon>
    </lineage>
</organism>
<accession>A0A2M8RZM1</accession>
<protein>
    <submittedName>
        <fullName evidence="2">Transposase</fullName>
    </submittedName>
</protein>
<dbReference type="GO" id="GO:0006313">
    <property type="term" value="P:DNA transposition"/>
    <property type="evidence" value="ECO:0007669"/>
    <property type="project" value="InterPro"/>
</dbReference>
<gene>
    <name evidence="2" type="ORF">CVP05_11755</name>
</gene>
<reference evidence="2 3" key="1">
    <citation type="submission" date="2017-11" db="EMBL/GenBank/DDBJ databases">
        <title>Reclassification of Bisgaard taxon 7 as Conservatibacter flavescens gen. nov., sp. nov.</title>
        <authorList>
            <person name="Christensen H."/>
        </authorList>
    </citation>
    <scope>NUCLEOTIDE SEQUENCE [LARGE SCALE GENOMIC DNA]</scope>
    <source>
        <strain evidence="2 3">7_4</strain>
    </source>
</reference>
<proteinExistence type="predicted"/>
<feature type="domain" description="Transposase IS200-like" evidence="1">
    <location>
        <begin position="20"/>
        <end position="155"/>
    </location>
</feature>
<name>A0A2M8RZM1_9PAST</name>
<dbReference type="OrthoDB" id="9794403at2"/>
<dbReference type="PANTHER" id="PTHR36966">
    <property type="entry name" value="REP-ASSOCIATED TYROSINE TRANSPOSASE"/>
    <property type="match status" value="1"/>
</dbReference>
<keyword evidence="3" id="KW-1185">Reference proteome</keyword>
<dbReference type="EMBL" id="PHHA01000037">
    <property type="protein sequence ID" value="PJG84343.1"/>
    <property type="molecule type" value="Genomic_DNA"/>
</dbReference>
<evidence type="ECO:0000259" key="1">
    <source>
        <dbReference type="SMART" id="SM01321"/>
    </source>
</evidence>
<dbReference type="GO" id="GO:0043565">
    <property type="term" value="F:sequence-specific DNA binding"/>
    <property type="evidence" value="ECO:0007669"/>
    <property type="project" value="TreeGrafter"/>
</dbReference>
<sequence>MKKQLLPQRKIIRLQHYDYAENGLYFITICVQDRLCLFGHILNEKMELSAAGKMIEECYLELEQYFPTVKCLDYVIMPNHIHFILHFENKENSVRYSLFDVMQRFKSRTNVEYIKNVKQNNWQPFNKKLWQRSYYEHIIRDEKDYLMIAEYIDNNPLNWVLDKLYIAG</sequence>
<dbReference type="SMART" id="SM01321">
    <property type="entry name" value="Y1_Tnp"/>
    <property type="match status" value="1"/>
</dbReference>